<protein>
    <submittedName>
        <fullName evidence="1">Uncharacterized protein</fullName>
    </submittedName>
</protein>
<name>A0A0P1AGU6_PLAHL</name>
<dbReference type="EMBL" id="CCYD01000472">
    <property type="protein sequence ID" value="CEG40300.1"/>
    <property type="molecule type" value="Genomic_DNA"/>
</dbReference>
<dbReference type="AlphaFoldDB" id="A0A0P1AGU6"/>
<dbReference type="GeneID" id="36405563"/>
<accession>A0A0P1AGU6</accession>
<evidence type="ECO:0000313" key="1">
    <source>
        <dbReference type="EMBL" id="CEG40300.1"/>
    </source>
</evidence>
<evidence type="ECO:0000313" key="2">
    <source>
        <dbReference type="Proteomes" id="UP000054928"/>
    </source>
</evidence>
<keyword evidence="2" id="KW-1185">Reference proteome</keyword>
<sequence length="82" mass="8913">MTRAVERKDSPTGIVISPDDAPTSLDADFVALTKKYWTKRTYIDHASLCAASLQIGFFSSCTAFVDIKKHGNMSNLPSGFGL</sequence>
<organism evidence="1 2">
    <name type="scientific">Plasmopara halstedii</name>
    <name type="common">Downy mildew of sunflower</name>
    <dbReference type="NCBI Taxonomy" id="4781"/>
    <lineage>
        <taxon>Eukaryota</taxon>
        <taxon>Sar</taxon>
        <taxon>Stramenopiles</taxon>
        <taxon>Oomycota</taxon>
        <taxon>Peronosporomycetes</taxon>
        <taxon>Peronosporales</taxon>
        <taxon>Peronosporaceae</taxon>
        <taxon>Plasmopara</taxon>
    </lineage>
</organism>
<dbReference type="RefSeq" id="XP_024576669.1">
    <property type="nucleotide sequence ID" value="XM_024725943.1"/>
</dbReference>
<dbReference type="Proteomes" id="UP000054928">
    <property type="component" value="Unassembled WGS sequence"/>
</dbReference>
<proteinExistence type="predicted"/>
<reference evidence="2" key="1">
    <citation type="submission" date="2014-09" db="EMBL/GenBank/DDBJ databases">
        <authorList>
            <person name="Sharma Rahul"/>
            <person name="Thines Marco"/>
        </authorList>
    </citation>
    <scope>NUCLEOTIDE SEQUENCE [LARGE SCALE GENOMIC DNA]</scope>
</reference>